<proteinExistence type="inferred from homology"/>
<name>A0AAW0VWJ9_CHEQU</name>
<dbReference type="InterPro" id="IPR014783">
    <property type="entry name" value="Cu2_ascorb_mOase_CS-2"/>
</dbReference>
<evidence type="ECO:0000256" key="11">
    <source>
        <dbReference type="ARBA" id="ARBA00023157"/>
    </source>
</evidence>
<dbReference type="GO" id="GO:0042420">
    <property type="term" value="P:dopamine catabolic process"/>
    <property type="evidence" value="ECO:0007669"/>
    <property type="project" value="TreeGrafter"/>
</dbReference>
<keyword evidence="6" id="KW-1133">Transmembrane helix</keyword>
<feature type="signal peptide" evidence="15">
    <location>
        <begin position="1"/>
        <end position="23"/>
    </location>
</feature>
<comment type="cofactor">
    <cofactor evidence="1">
        <name>Cu(2+)</name>
        <dbReference type="ChEBI" id="CHEBI:29036"/>
    </cofactor>
</comment>
<keyword evidence="13" id="KW-0968">Cytoplasmic vesicle</keyword>
<dbReference type="InterPro" id="IPR045266">
    <property type="entry name" value="DOH_DOMON"/>
</dbReference>
<organism evidence="17 18">
    <name type="scientific">Cherax quadricarinatus</name>
    <name type="common">Australian red claw crayfish</name>
    <dbReference type="NCBI Taxonomy" id="27406"/>
    <lineage>
        <taxon>Eukaryota</taxon>
        <taxon>Metazoa</taxon>
        <taxon>Ecdysozoa</taxon>
        <taxon>Arthropoda</taxon>
        <taxon>Crustacea</taxon>
        <taxon>Multicrustacea</taxon>
        <taxon>Malacostraca</taxon>
        <taxon>Eumalacostraca</taxon>
        <taxon>Eucarida</taxon>
        <taxon>Decapoda</taxon>
        <taxon>Pleocyemata</taxon>
        <taxon>Astacidea</taxon>
        <taxon>Parastacoidea</taxon>
        <taxon>Parastacidae</taxon>
        <taxon>Cherax</taxon>
    </lineage>
</organism>
<evidence type="ECO:0000256" key="15">
    <source>
        <dbReference type="SAM" id="SignalP"/>
    </source>
</evidence>
<dbReference type="GO" id="GO:0042421">
    <property type="term" value="P:norepinephrine biosynthetic process"/>
    <property type="evidence" value="ECO:0007669"/>
    <property type="project" value="TreeGrafter"/>
</dbReference>
<comment type="subcellular location">
    <subcellularLocation>
        <location evidence="2">Cytoplasmic vesicle</location>
    </subcellularLocation>
    <subcellularLocation>
        <location evidence="14">Endomembrane system</location>
        <topology evidence="14">Single-pass membrane protein</topology>
    </subcellularLocation>
</comment>
<dbReference type="AlphaFoldDB" id="A0AAW0VWJ9"/>
<evidence type="ECO:0000256" key="7">
    <source>
        <dbReference type="ARBA" id="ARBA00023002"/>
    </source>
</evidence>
<dbReference type="Gene3D" id="2.60.120.310">
    <property type="entry name" value="Copper type II, ascorbate-dependent monooxygenase, N-terminal domain"/>
    <property type="match status" value="1"/>
</dbReference>
<protein>
    <recommendedName>
        <fullName evidence="16">DOMON domain-containing protein</fullName>
    </recommendedName>
</protein>
<dbReference type="PANTHER" id="PTHR10157">
    <property type="entry name" value="DOPAMINE BETA HYDROXYLASE RELATED"/>
    <property type="match status" value="1"/>
</dbReference>
<feature type="chain" id="PRO_5043620552" description="DOMON domain-containing protein" evidence="15">
    <location>
        <begin position="24"/>
        <end position="604"/>
    </location>
</feature>
<dbReference type="FunFam" id="2.60.120.230:FF:000001">
    <property type="entry name" value="Monooxygenase, DBH-like 1"/>
    <property type="match status" value="1"/>
</dbReference>
<comment type="similarity">
    <text evidence="3">Belongs to the copper type II ascorbate-dependent monooxygenase family.</text>
</comment>
<dbReference type="InterPro" id="IPR005018">
    <property type="entry name" value="DOMON_domain"/>
</dbReference>
<dbReference type="GO" id="GO:0030667">
    <property type="term" value="C:secretory granule membrane"/>
    <property type="evidence" value="ECO:0007669"/>
    <property type="project" value="TreeGrafter"/>
</dbReference>
<dbReference type="Pfam" id="PF03712">
    <property type="entry name" value="Cu2_monoox_C"/>
    <property type="match status" value="1"/>
</dbReference>
<evidence type="ECO:0000256" key="9">
    <source>
        <dbReference type="ARBA" id="ARBA00023033"/>
    </source>
</evidence>
<evidence type="ECO:0000256" key="10">
    <source>
        <dbReference type="ARBA" id="ARBA00023136"/>
    </source>
</evidence>
<keyword evidence="5" id="KW-0479">Metal-binding</keyword>
<dbReference type="SUPFAM" id="SSF49742">
    <property type="entry name" value="PHM/PNGase F"/>
    <property type="match status" value="2"/>
</dbReference>
<keyword evidence="4" id="KW-0812">Transmembrane</keyword>
<dbReference type="InterPro" id="IPR036939">
    <property type="entry name" value="Cu2_ascorb_mOase_N_sf"/>
</dbReference>
<dbReference type="InterPro" id="IPR024548">
    <property type="entry name" value="Cu2_monoox_C"/>
</dbReference>
<sequence length="604" mass="68676">RRTWSRSGTSRILLFLLAAAVCASPIHPDLSPIYDVALDFNDTHHLFWRLDYPSEEVKFEVHSRGRASQPWLAVGFSDRGQLTGADLCVLWTDWHGHVHFQNALVDDNERLVVADHQDCKEFRYKQLEDVIKLTFSREFDTCHPKHYAIQGGTTHVVWSWGSGPLYRLDGVLAKGDQTGLTRVQLLKAVPPETHRDQDNSQLLEVRARKVEVPAEETTYWCTVQKLPDIFQEKHHVLEFGPVIEKGNEDVVHHMEVFHCEYPADVDVPRYQGLCHAADRAPEIDACKRVLAAWAMGATAFIYPPEAGMPIGGADFNPYIMLEVHYNNPQLITGRVDSSGIALHYTSELRHHDAGIMELGLEYTSKMAIPPGMTAFTLSGYCVPECTALGLPEDGIHIFGSQLHTHLTGLRAWTKHLRGEEELPELNRDDHYSTHFQEIRRLPEPVHVLPGDALITTCEHSTVTRTNVTVGGFAISDEMCVNYIHYYPKVELEVCKSSIDSATLISYFNFMNRWELQDTSPELGWRENYQSIHWTPLRSGMLADLYNNSPISMQCNKSSGERFPGYWENIAIPHAIHSLPLHQRKCNQRTTLVRENDVEGHTFLK</sequence>
<dbReference type="PROSITE" id="PS00085">
    <property type="entry name" value="CU2_MONOOXYGENASE_2"/>
    <property type="match status" value="1"/>
</dbReference>
<accession>A0AAW0VWJ9</accession>
<dbReference type="InterPro" id="IPR020611">
    <property type="entry name" value="Cu2_ascorb_mOase_CS-1"/>
</dbReference>
<dbReference type="Gene3D" id="2.60.120.230">
    <property type="match status" value="1"/>
</dbReference>
<keyword evidence="7" id="KW-0560">Oxidoreductase</keyword>
<dbReference type="PROSITE" id="PS50836">
    <property type="entry name" value="DOMON"/>
    <property type="match status" value="1"/>
</dbReference>
<keyword evidence="12" id="KW-0325">Glycoprotein</keyword>
<dbReference type="InterPro" id="IPR000323">
    <property type="entry name" value="Cu2_ascorb_mOase_N"/>
</dbReference>
<dbReference type="InterPro" id="IPR014784">
    <property type="entry name" value="Cu2_ascorb_mOase-like_C"/>
</dbReference>
<evidence type="ECO:0000256" key="2">
    <source>
        <dbReference type="ARBA" id="ARBA00004541"/>
    </source>
</evidence>
<dbReference type="GO" id="GO:0004500">
    <property type="term" value="F:dopamine beta-monooxygenase activity"/>
    <property type="evidence" value="ECO:0007669"/>
    <property type="project" value="InterPro"/>
</dbReference>
<evidence type="ECO:0000256" key="14">
    <source>
        <dbReference type="ARBA" id="ARBA00037847"/>
    </source>
</evidence>
<dbReference type="GO" id="GO:0006589">
    <property type="term" value="P:octopamine biosynthetic process"/>
    <property type="evidence" value="ECO:0007669"/>
    <property type="project" value="TreeGrafter"/>
</dbReference>
<evidence type="ECO:0000256" key="6">
    <source>
        <dbReference type="ARBA" id="ARBA00022989"/>
    </source>
</evidence>
<evidence type="ECO:0000256" key="13">
    <source>
        <dbReference type="ARBA" id="ARBA00023329"/>
    </source>
</evidence>
<dbReference type="PANTHER" id="PTHR10157:SF29">
    <property type="entry name" value="DOPAMINE BETA-HYDROXYLASE"/>
    <property type="match status" value="1"/>
</dbReference>
<evidence type="ECO:0000313" key="18">
    <source>
        <dbReference type="Proteomes" id="UP001445076"/>
    </source>
</evidence>
<dbReference type="FunFam" id="2.60.120.310:FF:000004">
    <property type="entry name" value="DBH-like monooxygenase protein 1"/>
    <property type="match status" value="1"/>
</dbReference>
<keyword evidence="18" id="KW-1185">Reference proteome</keyword>
<comment type="caution">
    <text evidence="17">The sequence shown here is derived from an EMBL/GenBank/DDBJ whole genome shotgun (WGS) entry which is preliminary data.</text>
</comment>
<evidence type="ECO:0000256" key="1">
    <source>
        <dbReference type="ARBA" id="ARBA00001973"/>
    </source>
</evidence>
<dbReference type="Pfam" id="PF01082">
    <property type="entry name" value="Cu2_monooxygen"/>
    <property type="match status" value="1"/>
</dbReference>
<feature type="domain" description="DOMON" evidence="16">
    <location>
        <begin position="42"/>
        <end position="161"/>
    </location>
</feature>
<dbReference type="PROSITE" id="PS00084">
    <property type="entry name" value="CU2_MONOOXYGENASE_1"/>
    <property type="match status" value="1"/>
</dbReference>
<evidence type="ECO:0000256" key="3">
    <source>
        <dbReference type="ARBA" id="ARBA00010676"/>
    </source>
</evidence>
<keyword evidence="10" id="KW-0472">Membrane</keyword>
<dbReference type="Proteomes" id="UP001445076">
    <property type="component" value="Unassembled WGS sequence"/>
</dbReference>
<evidence type="ECO:0000313" key="17">
    <source>
        <dbReference type="EMBL" id="KAK8721497.1"/>
    </source>
</evidence>
<dbReference type="SMART" id="SM00664">
    <property type="entry name" value="DoH"/>
    <property type="match status" value="1"/>
</dbReference>
<keyword evidence="15" id="KW-0732">Signal</keyword>
<gene>
    <name evidence="17" type="ORF">OTU49_012747</name>
</gene>
<feature type="non-terminal residue" evidence="17">
    <location>
        <position position="1"/>
    </location>
</feature>
<keyword evidence="11" id="KW-1015">Disulfide bond</keyword>
<reference evidence="17 18" key="1">
    <citation type="journal article" date="2024" name="BMC Genomics">
        <title>Genome assembly of redclaw crayfish (Cherax quadricarinatus) provides insights into its immune adaptation and hypoxia tolerance.</title>
        <authorList>
            <person name="Liu Z."/>
            <person name="Zheng J."/>
            <person name="Li H."/>
            <person name="Fang K."/>
            <person name="Wang S."/>
            <person name="He J."/>
            <person name="Zhou D."/>
            <person name="Weng S."/>
            <person name="Chi M."/>
            <person name="Gu Z."/>
            <person name="He J."/>
            <person name="Li F."/>
            <person name="Wang M."/>
        </authorList>
    </citation>
    <scope>NUCLEOTIDE SEQUENCE [LARGE SCALE GENOMIC DNA]</scope>
    <source>
        <strain evidence="17">ZL_2023a</strain>
    </source>
</reference>
<evidence type="ECO:0000256" key="4">
    <source>
        <dbReference type="ARBA" id="ARBA00022692"/>
    </source>
</evidence>
<evidence type="ECO:0000256" key="8">
    <source>
        <dbReference type="ARBA" id="ARBA00023008"/>
    </source>
</evidence>
<evidence type="ECO:0000259" key="16">
    <source>
        <dbReference type="PROSITE" id="PS50836"/>
    </source>
</evidence>
<dbReference type="InterPro" id="IPR008977">
    <property type="entry name" value="PHM/PNGase_F_dom_sf"/>
</dbReference>
<keyword evidence="9" id="KW-0503">Monooxygenase</keyword>
<dbReference type="InterPro" id="IPR028460">
    <property type="entry name" value="Tbh/DBH"/>
</dbReference>
<evidence type="ECO:0000256" key="5">
    <source>
        <dbReference type="ARBA" id="ARBA00022723"/>
    </source>
</evidence>
<dbReference type="PRINTS" id="PR00767">
    <property type="entry name" value="DBMONOXGNASE"/>
</dbReference>
<dbReference type="Pfam" id="PF03351">
    <property type="entry name" value="DOMON"/>
    <property type="match status" value="1"/>
</dbReference>
<dbReference type="InterPro" id="IPR000945">
    <property type="entry name" value="DBH-like"/>
</dbReference>
<keyword evidence="8" id="KW-0186">Copper</keyword>
<evidence type="ECO:0000256" key="12">
    <source>
        <dbReference type="ARBA" id="ARBA00023180"/>
    </source>
</evidence>
<dbReference type="GO" id="GO:0005507">
    <property type="term" value="F:copper ion binding"/>
    <property type="evidence" value="ECO:0007669"/>
    <property type="project" value="InterPro"/>
</dbReference>
<dbReference type="EMBL" id="JARKIK010000100">
    <property type="protein sequence ID" value="KAK8721497.1"/>
    <property type="molecule type" value="Genomic_DNA"/>
</dbReference>
<dbReference type="CDD" id="cd09631">
    <property type="entry name" value="DOMON_DOH"/>
    <property type="match status" value="1"/>
</dbReference>
<dbReference type="GO" id="GO:0005615">
    <property type="term" value="C:extracellular space"/>
    <property type="evidence" value="ECO:0007669"/>
    <property type="project" value="TreeGrafter"/>
</dbReference>